<dbReference type="InterPro" id="IPR050491">
    <property type="entry name" value="AmpC-like"/>
</dbReference>
<comment type="caution">
    <text evidence="3">The sequence shown here is derived from an EMBL/GenBank/DDBJ whole genome shotgun (WGS) entry which is preliminary data.</text>
</comment>
<dbReference type="Proteomes" id="UP000681075">
    <property type="component" value="Unassembled WGS sequence"/>
</dbReference>
<dbReference type="AlphaFoldDB" id="A0A8S8XDJ5"/>
<organism evidence="3 4">
    <name type="scientific">Roseiterribacter gracilis</name>
    <dbReference type="NCBI Taxonomy" id="2812848"/>
    <lineage>
        <taxon>Bacteria</taxon>
        <taxon>Pseudomonadati</taxon>
        <taxon>Pseudomonadota</taxon>
        <taxon>Alphaproteobacteria</taxon>
        <taxon>Rhodospirillales</taxon>
        <taxon>Roseiterribacteraceae</taxon>
        <taxon>Roseiterribacter</taxon>
    </lineage>
</organism>
<dbReference type="InterPro" id="IPR001466">
    <property type="entry name" value="Beta-lactam-related"/>
</dbReference>
<keyword evidence="1" id="KW-0732">Signal</keyword>
<dbReference type="SUPFAM" id="SSF56601">
    <property type="entry name" value="beta-lactamase/transpeptidase-like"/>
    <property type="match status" value="1"/>
</dbReference>
<feature type="domain" description="Beta-lactamase-related" evidence="2">
    <location>
        <begin position="33"/>
        <end position="342"/>
    </location>
</feature>
<dbReference type="EMBL" id="BOPV01000001">
    <property type="protein sequence ID" value="GIL39346.1"/>
    <property type="molecule type" value="Genomic_DNA"/>
</dbReference>
<keyword evidence="4" id="KW-1185">Reference proteome</keyword>
<evidence type="ECO:0000256" key="1">
    <source>
        <dbReference type="SAM" id="SignalP"/>
    </source>
</evidence>
<sequence length="465" mass="51526">MPSLYRRSFLLSGLVAPLLLPRVAHAAPTLDQQRIRDQMATARIPALLLTAILDGRTVFAGGIGVAAPAFNVAATDRTLFHLGSVGKHFTASLVLRLAEAGTIALNRPIGAYVRDVPMQFSDRSVQSLLTHTSGIPDYESLPVFEDDRYCDRATFLKRIGALQPDFDEGEAWAYSNTAYVLLGYLLADAQGRTYRAQVDEDLLRPLGMQEARVDDATAIIPNRAEPFDLKDNVLRHATRMDGDFSGWADGPVLFSARDAVRWEAFLRTRQSRYADSAMRTPALLKSGRSAAYGAGWFLDRWHGQEVQYHSGAVPGFRAFYLRTRRVSVLAAINLASDASEAALRSIALSTAETLLPQSTFLSLQKIRDDAPDKTDAFKKMLQRGATKLDPARFAPEIAVLLQRDASRQPFPNRASLGEPVAFELIEQFNEPNGTLRRYRARYAGRTDHYAVGYATDGKIYRVRSL</sequence>
<name>A0A8S8XDJ5_9PROT</name>
<dbReference type="Gene3D" id="3.40.710.10">
    <property type="entry name" value="DD-peptidase/beta-lactamase superfamily"/>
    <property type="match status" value="1"/>
</dbReference>
<dbReference type="RefSeq" id="WP_420242453.1">
    <property type="nucleotide sequence ID" value="NZ_BOPV01000001.1"/>
</dbReference>
<dbReference type="PANTHER" id="PTHR46825">
    <property type="entry name" value="D-ALANYL-D-ALANINE-CARBOXYPEPTIDASE/ENDOPEPTIDASE AMPH"/>
    <property type="match status" value="1"/>
</dbReference>
<protein>
    <recommendedName>
        <fullName evidence="2">Beta-lactamase-related domain-containing protein</fullName>
    </recommendedName>
</protein>
<proteinExistence type="predicted"/>
<evidence type="ECO:0000259" key="2">
    <source>
        <dbReference type="Pfam" id="PF00144"/>
    </source>
</evidence>
<reference evidence="3" key="1">
    <citation type="submission" date="2021-02" db="EMBL/GenBank/DDBJ databases">
        <title>Genome sequence of Rhodospirillales sp. strain TMPK1 isolated from soil.</title>
        <authorList>
            <person name="Nakai R."/>
            <person name="Kusada H."/>
            <person name="Tamaki H."/>
        </authorList>
    </citation>
    <scope>NUCLEOTIDE SEQUENCE</scope>
    <source>
        <strain evidence="3">TMPK1</strain>
    </source>
</reference>
<feature type="chain" id="PRO_5035920187" description="Beta-lactamase-related domain-containing protein" evidence="1">
    <location>
        <begin position="27"/>
        <end position="465"/>
    </location>
</feature>
<evidence type="ECO:0000313" key="3">
    <source>
        <dbReference type="EMBL" id="GIL39346.1"/>
    </source>
</evidence>
<dbReference type="Pfam" id="PF00144">
    <property type="entry name" value="Beta-lactamase"/>
    <property type="match status" value="1"/>
</dbReference>
<evidence type="ECO:0000313" key="4">
    <source>
        <dbReference type="Proteomes" id="UP000681075"/>
    </source>
</evidence>
<dbReference type="PANTHER" id="PTHR46825:SF9">
    <property type="entry name" value="BETA-LACTAMASE-RELATED DOMAIN-CONTAINING PROTEIN"/>
    <property type="match status" value="1"/>
</dbReference>
<accession>A0A8S8XDJ5</accession>
<gene>
    <name evidence="3" type="ORF">TMPK1_15830</name>
</gene>
<feature type="signal peptide" evidence="1">
    <location>
        <begin position="1"/>
        <end position="26"/>
    </location>
</feature>
<dbReference type="InterPro" id="IPR012338">
    <property type="entry name" value="Beta-lactam/transpept-like"/>
</dbReference>